<reference evidence="1 2" key="1">
    <citation type="submission" date="2016-11" db="EMBL/GenBank/DDBJ databases">
        <authorList>
            <person name="Jaros S."/>
            <person name="Januszkiewicz K."/>
            <person name="Wedrychowicz H."/>
        </authorList>
    </citation>
    <scope>NUCLEOTIDE SEQUENCE [LARGE SCALE GENOMIC DNA]</scope>
    <source>
        <strain evidence="1 2">DSM 25479</strain>
    </source>
</reference>
<sequence length="44" mass="4834">MKKIDALSVKAAMPKPETIRFLLNYSQSLAAIKTAKGRVVVCKN</sequence>
<evidence type="ECO:0000313" key="2">
    <source>
        <dbReference type="Proteomes" id="UP000184335"/>
    </source>
</evidence>
<evidence type="ECO:0000313" key="1">
    <source>
        <dbReference type="EMBL" id="SHI37759.1"/>
    </source>
</evidence>
<keyword evidence="2" id="KW-1185">Reference proteome</keyword>
<dbReference type="EMBL" id="FQYI01000001">
    <property type="protein sequence ID" value="SHI37759.1"/>
    <property type="molecule type" value="Genomic_DNA"/>
</dbReference>
<gene>
    <name evidence="1" type="ORF">SAMN05443429_101348</name>
</gene>
<dbReference type="RefSeq" id="WP_260200445.1">
    <property type="nucleotide sequence ID" value="NZ_FQYI01000001.1"/>
</dbReference>
<organism evidence="1 2">
    <name type="scientific">Cruoricaptor ignavus</name>
    <dbReference type="NCBI Taxonomy" id="1118202"/>
    <lineage>
        <taxon>Bacteria</taxon>
        <taxon>Pseudomonadati</taxon>
        <taxon>Bacteroidota</taxon>
        <taxon>Flavobacteriia</taxon>
        <taxon>Flavobacteriales</taxon>
        <taxon>Weeksellaceae</taxon>
        <taxon>Cruoricaptor</taxon>
    </lineage>
</organism>
<proteinExistence type="predicted"/>
<dbReference type="STRING" id="1118202.SAMN05443429_101348"/>
<name>A0A1M6AML8_9FLAO</name>
<dbReference type="Proteomes" id="UP000184335">
    <property type="component" value="Unassembled WGS sequence"/>
</dbReference>
<accession>A0A1M6AML8</accession>
<protein>
    <submittedName>
        <fullName evidence="1">Uncharacterized protein</fullName>
    </submittedName>
</protein>
<dbReference type="AlphaFoldDB" id="A0A1M6AML8"/>